<accession>A0A414FZD0</accession>
<gene>
    <name evidence="2" type="ORF">DW787_00330</name>
</gene>
<feature type="transmembrane region" description="Helical" evidence="1">
    <location>
        <begin position="202"/>
        <end position="223"/>
    </location>
</feature>
<comment type="caution">
    <text evidence="2">The sequence shown here is derived from an EMBL/GenBank/DDBJ whole genome shotgun (WGS) entry which is preliminary data.</text>
</comment>
<sequence>MMDHIPDRSPERELARLFREEREGWDREADRARLVEACVAACEAEAAALERRGAGAPLPAFLAAQARFTPPGVWIAIASVGVLAVAGAGAGADGPAAFQALSSAGGLLALVCLVGVTRSKPFGMGELESSCPFNAVSVSFARLLLFGVPSALVLALGSASAGAQGLGAARALALMAAPYLTACAGGLMCARRAAVPDAGGAAVAWASSVTAASALLFYAAPVAYAAASAWAWCPACLASGFWCASEVRAWLGEGARGFAPRRGDVRSPLDI</sequence>
<dbReference type="RefSeq" id="WP_118271151.1">
    <property type="nucleotide sequence ID" value="NZ_QSJI01000001.1"/>
</dbReference>
<evidence type="ECO:0000313" key="3">
    <source>
        <dbReference type="Proteomes" id="UP000286050"/>
    </source>
</evidence>
<keyword evidence="1" id="KW-0812">Transmembrane</keyword>
<evidence type="ECO:0000313" key="2">
    <source>
        <dbReference type="EMBL" id="RHD57334.1"/>
    </source>
</evidence>
<reference evidence="2 3" key="1">
    <citation type="submission" date="2018-08" db="EMBL/GenBank/DDBJ databases">
        <title>A genome reference for cultivated species of the human gut microbiota.</title>
        <authorList>
            <person name="Zou Y."/>
            <person name="Xue W."/>
            <person name="Luo G."/>
        </authorList>
    </citation>
    <scope>NUCLEOTIDE SEQUENCE [LARGE SCALE GENOMIC DNA]</scope>
    <source>
        <strain evidence="2 3">AM30-5LB</strain>
    </source>
</reference>
<dbReference type="EMBL" id="QSJI01000001">
    <property type="protein sequence ID" value="RHD57334.1"/>
    <property type="molecule type" value="Genomic_DNA"/>
</dbReference>
<keyword evidence="1" id="KW-1133">Transmembrane helix</keyword>
<feature type="transmembrane region" description="Helical" evidence="1">
    <location>
        <begin position="96"/>
        <end position="116"/>
    </location>
</feature>
<evidence type="ECO:0000256" key="1">
    <source>
        <dbReference type="SAM" id="Phobius"/>
    </source>
</evidence>
<organism evidence="2 3">
    <name type="scientific">Collinsella intestinalis</name>
    <dbReference type="NCBI Taxonomy" id="147207"/>
    <lineage>
        <taxon>Bacteria</taxon>
        <taxon>Bacillati</taxon>
        <taxon>Actinomycetota</taxon>
        <taxon>Coriobacteriia</taxon>
        <taxon>Coriobacteriales</taxon>
        <taxon>Coriobacteriaceae</taxon>
        <taxon>Collinsella</taxon>
    </lineage>
</organism>
<feature type="transmembrane region" description="Helical" evidence="1">
    <location>
        <begin position="72"/>
        <end position="90"/>
    </location>
</feature>
<proteinExistence type="predicted"/>
<feature type="transmembrane region" description="Helical" evidence="1">
    <location>
        <begin position="136"/>
        <end position="156"/>
    </location>
</feature>
<dbReference type="Proteomes" id="UP000286050">
    <property type="component" value="Unassembled WGS sequence"/>
</dbReference>
<protein>
    <submittedName>
        <fullName evidence="2">Uncharacterized protein</fullName>
    </submittedName>
</protein>
<feature type="transmembrane region" description="Helical" evidence="1">
    <location>
        <begin position="168"/>
        <end position="190"/>
    </location>
</feature>
<keyword evidence="1" id="KW-0472">Membrane</keyword>
<dbReference type="AlphaFoldDB" id="A0A414FZD0"/>
<name>A0A414FZD0_9ACTN</name>